<accession>A0A4S8RAE7</accession>
<dbReference type="PANTHER" id="PTHR31468">
    <property type="entry name" value="1,3-BETA-GLUCANOSYLTRANSFERASE GAS1"/>
    <property type="match status" value="1"/>
</dbReference>
<keyword evidence="4" id="KW-1015">Disulfide bond</keyword>
<dbReference type="EC" id="2.4.1.-" evidence="6"/>
<dbReference type="AlphaFoldDB" id="A0A4S8RAE7"/>
<keyword evidence="5" id="KW-0325">Glycoprotein</keyword>
<dbReference type="GO" id="GO:0005886">
    <property type="term" value="C:plasma membrane"/>
    <property type="evidence" value="ECO:0007669"/>
    <property type="project" value="UniProtKB-SubCell"/>
</dbReference>
<evidence type="ECO:0000256" key="1">
    <source>
        <dbReference type="ARBA" id="ARBA00004609"/>
    </source>
</evidence>
<feature type="compositionally biased region" description="Polar residues" evidence="7">
    <location>
        <begin position="493"/>
        <end position="505"/>
    </location>
</feature>
<feature type="compositionally biased region" description="Polar residues" evidence="7">
    <location>
        <begin position="447"/>
        <end position="457"/>
    </location>
</feature>
<dbReference type="GO" id="GO:0098552">
    <property type="term" value="C:side of membrane"/>
    <property type="evidence" value="ECO:0007669"/>
    <property type="project" value="UniProtKB-KW"/>
</dbReference>
<dbReference type="PANTHER" id="PTHR31468:SF2">
    <property type="entry name" value="1,3-BETA-GLUCANOSYLTRANSFERASE GAS1"/>
    <property type="match status" value="1"/>
</dbReference>
<dbReference type="OrthoDB" id="3516196at2759"/>
<dbReference type="GO" id="GO:0071970">
    <property type="term" value="P:fungal-type cell wall (1-&gt;3)-beta-D-glucan biosynthetic process"/>
    <property type="evidence" value="ECO:0007669"/>
    <property type="project" value="TreeGrafter"/>
</dbReference>
<keyword evidence="6" id="KW-0472">Membrane</keyword>
<dbReference type="Pfam" id="PF03198">
    <property type="entry name" value="Glyco_hydro_72"/>
    <property type="match status" value="1"/>
</dbReference>
<evidence type="ECO:0000256" key="6">
    <source>
        <dbReference type="RuleBase" id="RU361209"/>
    </source>
</evidence>
<dbReference type="Proteomes" id="UP000308671">
    <property type="component" value="Unassembled WGS sequence"/>
</dbReference>
<sequence length="530" mass="58040">MLCRDRSFFYSNGTQFFLRGVTYVSDSLDILADREACERDIKALVSLEINVLHAYGIDSSQDHGECMEKFMENGIYLLIDLHITPNYIYTDSTTWTNQKFSVYTDMVDAFVFYTNTLGFCLVDNPITDSSTSLAPLSKAAVRDVKARGYRSIPIGGYVLTDSDYAQETYRLAADYMACGNSSIDFWALTDYSWCDNSTFTSSNYSRLTEGFSDYPLPILLAEYACEPTTEDYSDVADRIFDEVGTIYGPEMSDSWSGGIVYEWARSSDSNDYALVNLTDNTIQLNQKYRSRSTQLAAINPSITQVSAYAPTFTTAPPCPDENATWAASTILPPTANNLVCDCMIASLHCKVDPSTSVNTIASVRATLCTSNSTICDGFTSNVTSSTYGAFSVSWAINQYYLNTGGCSQKTTTASLQALEALNSSCINLLAKAGPLGKTPIYSDITIANSTSDSNINPKSRKSHISQELEASTPGQHDTPAELGNDGQKAESWANDTSTNTGTTSPKDLAHEGDAMLPRNQNESREICEMP</sequence>
<name>A0A4S8RAE7_9HELO</name>
<dbReference type="EMBL" id="PQXL01000022">
    <property type="protein sequence ID" value="THV54680.1"/>
    <property type="molecule type" value="Genomic_DNA"/>
</dbReference>
<keyword evidence="6" id="KW-0808">Transferase</keyword>
<keyword evidence="9" id="KW-1185">Reference proteome</keyword>
<evidence type="ECO:0000313" key="8">
    <source>
        <dbReference type="EMBL" id="THV54680.1"/>
    </source>
</evidence>
<comment type="similarity">
    <text evidence="2 6">Belongs to the glycosyl hydrolase 72 family.</text>
</comment>
<dbReference type="GO" id="GO:0031505">
    <property type="term" value="P:fungal-type cell wall organization"/>
    <property type="evidence" value="ECO:0007669"/>
    <property type="project" value="TreeGrafter"/>
</dbReference>
<proteinExistence type="inferred from homology"/>
<comment type="caution">
    <text evidence="8">The sequence shown here is derived from an EMBL/GenBank/DDBJ whole genome shotgun (WGS) entry which is preliminary data.</text>
</comment>
<protein>
    <recommendedName>
        <fullName evidence="6">1,3-beta-glucanosyltransferase</fullName>
        <ecNumber evidence="6">2.4.1.-</ecNumber>
    </recommendedName>
</protein>
<comment type="function">
    <text evidence="6">Splits internally a 1,3-beta-glucan molecule and transfers the newly generated reducing end (the donor) to the non-reducing end of another 1,3-beta-glucan molecule (the acceptor) forming a 1,3-beta linkage, resulting in the elongation of 1,3-beta-glucan chains in the cell wall.</text>
</comment>
<dbReference type="Gene3D" id="1.20.58.1040">
    <property type="match status" value="1"/>
</dbReference>
<gene>
    <name evidence="8" type="ORF">BGAL_0022g00360</name>
</gene>
<comment type="subcellular location">
    <subcellularLocation>
        <location evidence="1 6">Cell membrane</location>
        <topology evidence="1 6">Lipid-anchor</topology>
        <topology evidence="1 6">GPI-anchor</topology>
    </subcellularLocation>
</comment>
<dbReference type="InterPro" id="IPR004886">
    <property type="entry name" value="Glucanosyltransferase"/>
</dbReference>
<feature type="compositionally biased region" description="Basic and acidic residues" evidence="7">
    <location>
        <begin position="521"/>
        <end position="530"/>
    </location>
</feature>
<evidence type="ECO:0000256" key="4">
    <source>
        <dbReference type="ARBA" id="ARBA00023157"/>
    </source>
</evidence>
<keyword evidence="6" id="KW-0336">GPI-anchor</keyword>
<dbReference type="InterPro" id="IPR017853">
    <property type="entry name" value="GH"/>
</dbReference>
<feature type="region of interest" description="Disordered" evidence="7">
    <location>
        <begin position="447"/>
        <end position="530"/>
    </location>
</feature>
<keyword evidence="3" id="KW-0732">Signal</keyword>
<organism evidence="8 9">
    <name type="scientific">Botrytis galanthina</name>
    <dbReference type="NCBI Taxonomy" id="278940"/>
    <lineage>
        <taxon>Eukaryota</taxon>
        <taxon>Fungi</taxon>
        <taxon>Dikarya</taxon>
        <taxon>Ascomycota</taxon>
        <taxon>Pezizomycotina</taxon>
        <taxon>Leotiomycetes</taxon>
        <taxon>Helotiales</taxon>
        <taxon>Sclerotiniaceae</taxon>
        <taxon>Botrytis</taxon>
    </lineage>
</organism>
<dbReference type="SUPFAM" id="SSF51445">
    <property type="entry name" value="(Trans)glycosidases"/>
    <property type="match status" value="1"/>
</dbReference>
<evidence type="ECO:0000256" key="3">
    <source>
        <dbReference type="ARBA" id="ARBA00022729"/>
    </source>
</evidence>
<keyword evidence="6" id="KW-0449">Lipoprotein</keyword>
<dbReference type="GO" id="GO:0042124">
    <property type="term" value="F:1,3-beta-glucanosyltransferase activity"/>
    <property type="evidence" value="ECO:0007669"/>
    <property type="project" value="TreeGrafter"/>
</dbReference>
<dbReference type="Gene3D" id="3.20.20.80">
    <property type="entry name" value="Glycosidases"/>
    <property type="match status" value="1"/>
</dbReference>
<evidence type="ECO:0000256" key="2">
    <source>
        <dbReference type="ARBA" id="ARBA00007528"/>
    </source>
</evidence>
<evidence type="ECO:0000256" key="7">
    <source>
        <dbReference type="SAM" id="MobiDB-lite"/>
    </source>
</evidence>
<evidence type="ECO:0000256" key="5">
    <source>
        <dbReference type="ARBA" id="ARBA00023180"/>
    </source>
</evidence>
<evidence type="ECO:0000313" key="9">
    <source>
        <dbReference type="Proteomes" id="UP000308671"/>
    </source>
</evidence>
<reference evidence="8 9" key="1">
    <citation type="submission" date="2017-12" db="EMBL/GenBank/DDBJ databases">
        <title>Comparative genomics of Botrytis spp.</title>
        <authorList>
            <person name="Valero-Jimenez C.A."/>
            <person name="Tapia P."/>
            <person name="Veloso J."/>
            <person name="Silva-Moreno E."/>
            <person name="Staats M."/>
            <person name="Valdes J.H."/>
            <person name="Van Kan J.A.L."/>
        </authorList>
    </citation>
    <scope>NUCLEOTIDE SEQUENCE [LARGE SCALE GENOMIC DNA]</scope>
    <source>
        <strain evidence="8 9">MUCL435</strain>
    </source>
</reference>